<accession>A0A067S9U3</accession>
<evidence type="ECO:0000313" key="2">
    <source>
        <dbReference type="Proteomes" id="UP000027222"/>
    </source>
</evidence>
<dbReference type="SUPFAM" id="SSF50370">
    <property type="entry name" value="Ricin B-like lectins"/>
    <property type="match status" value="1"/>
</dbReference>
<dbReference type="Gene3D" id="2.80.10.50">
    <property type="match status" value="1"/>
</dbReference>
<name>A0A067S9U3_GALM3</name>
<dbReference type="InterPro" id="IPR031755">
    <property type="entry name" value="Inhibitor_I66"/>
</dbReference>
<dbReference type="AlphaFoldDB" id="A0A067S9U3"/>
<evidence type="ECO:0008006" key="3">
    <source>
        <dbReference type="Google" id="ProtNLM"/>
    </source>
</evidence>
<dbReference type="Proteomes" id="UP000027222">
    <property type="component" value="Unassembled WGS sequence"/>
</dbReference>
<dbReference type="HOGENOM" id="CLU_130519_0_0_1"/>
<proteinExistence type="predicted"/>
<protein>
    <recommendedName>
        <fullName evidence="3">Ricin B lectin domain-containing protein</fullName>
    </recommendedName>
</protein>
<dbReference type="Pfam" id="PF16850">
    <property type="entry name" value="Inhibitor_I66"/>
    <property type="match status" value="1"/>
</dbReference>
<organism evidence="1 2">
    <name type="scientific">Galerina marginata (strain CBS 339.88)</name>
    <dbReference type="NCBI Taxonomy" id="685588"/>
    <lineage>
        <taxon>Eukaryota</taxon>
        <taxon>Fungi</taxon>
        <taxon>Dikarya</taxon>
        <taxon>Basidiomycota</taxon>
        <taxon>Agaricomycotina</taxon>
        <taxon>Agaricomycetes</taxon>
        <taxon>Agaricomycetidae</taxon>
        <taxon>Agaricales</taxon>
        <taxon>Agaricineae</taxon>
        <taxon>Strophariaceae</taxon>
        <taxon>Galerina</taxon>
    </lineage>
</organism>
<dbReference type="InterPro" id="IPR035992">
    <property type="entry name" value="Ricin_B-like_lectins"/>
</dbReference>
<evidence type="ECO:0000313" key="1">
    <source>
        <dbReference type="EMBL" id="KDR66712.1"/>
    </source>
</evidence>
<reference evidence="2" key="1">
    <citation type="journal article" date="2014" name="Proc. Natl. Acad. Sci. U.S.A.">
        <title>Extensive sampling of basidiomycete genomes demonstrates inadequacy of the white-rot/brown-rot paradigm for wood decay fungi.</title>
        <authorList>
            <person name="Riley R."/>
            <person name="Salamov A.A."/>
            <person name="Brown D.W."/>
            <person name="Nagy L.G."/>
            <person name="Floudas D."/>
            <person name="Held B.W."/>
            <person name="Levasseur A."/>
            <person name="Lombard V."/>
            <person name="Morin E."/>
            <person name="Otillar R."/>
            <person name="Lindquist E.A."/>
            <person name="Sun H."/>
            <person name="LaButti K.M."/>
            <person name="Schmutz J."/>
            <person name="Jabbour D."/>
            <person name="Luo H."/>
            <person name="Baker S.E."/>
            <person name="Pisabarro A.G."/>
            <person name="Walton J.D."/>
            <person name="Blanchette R.A."/>
            <person name="Henrissat B."/>
            <person name="Martin F."/>
            <person name="Cullen D."/>
            <person name="Hibbett D.S."/>
            <person name="Grigoriev I.V."/>
        </authorList>
    </citation>
    <scope>NUCLEOTIDE SEQUENCE [LARGE SCALE GENOMIC DNA]</scope>
    <source>
        <strain evidence="2">CBS 339.88</strain>
    </source>
</reference>
<keyword evidence="2" id="KW-1185">Reference proteome</keyword>
<gene>
    <name evidence="1" type="ORF">GALMADRAFT_147606</name>
</gene>
<dbReference type="STRING" id="685588.A0A067S9U3"/>
<dbReference type="GO" id="GO:0004867">
    <property type="term" value="F:serine-type endopeptidase inhibitor activity"/>
    <property type="evidence" value="ECO:0007669"/>
    <property type="project" value="InterPro"/>
</dbReference>
<dbReference type="OrthoDB" id="3266227at2759"/>
<dbReference type="EMBL" id="KL142420">
    <property type="protein sequence ID" value="KDR66712.1"/>
    <property type="molecule type" value="Genomic_DNA"/>
</dbReference>
<sequence length="146" mass="16232">MVLETSLYTITNVRQNNLAYLADPHDDSPVAANYPQNDKSERWNVNDLGNGRHSIQSQGQNMFAATDNRAPVGASVIGSSRRFPWLITETRVKGQYTISTTDTRFFWGLVDNQLETPIVLASSATDSRNAWIFKKVNEVQDAPAAS</sequence>